<dbReference type="InterPro" id="IPR042491">
    <property type="entry name" value="Vps35_C"/>
</dbReference>
<evidence type="ECO:0000313" key="7">
    <source>
        <dbReference type="RefSeq" id="XP_071925129.1"/>
    </source>
</evidence>
<name>A0ABM4W011_COFAR</name>
<evidence type="ECO:0000256" key="1">
    <source>
        <dbReference type="ARBA" id="ARBA00004170"/>
    </source>
</evidence>
<proteinExistence type="inferred from homology"/>
<keyword evidence="4" id="KW-0653">Protein transport</keyword>
<keyword evidence="3" id="KW-0813">Transport</keyword>
<keyword evidence="6" id="KW-1185">Reference proteome</keyword>
<organism evidence="6 7">
    <name type="scientific">Coffea arabica</name>
    <name type="common">Arabian coffee</name>
    <dbReference type="NCBI Taxonomy" id="13443"/>
    <lineage>
        <taxon>Eukaryota</taxon>
        <taxon>Viridiplantae</taxon>
        <taxon>Streptophyta</taxon>
        <taxon>Embryophyta</taxon>
        <taxon>Tracheophyta</taxon>
        <taxon>Spermatophyta</taxon>
        <taxon>Magnoliopsida</taxon>
        <taxon>eudicotyledons</taxon>
        <taxon>Gunneridae</taxon>
        <taxon>Pentapetalae</taxon>
        <taxon>asterids</taxon>
        <taxon>lamiids</taxon>
        <taxon>Gentianales</taxon>
        <taxon>Rubiaceae</taxon>
        <taxon>Ixoroideae</taxon>
        <taxon>Gardenieae complex</taxon>
        <taxon>Bertiereae - Coffeeae clade</taxon>
        <taxon>Coffeeae</taxon>
        <taxon>Coffea</taxon>
    </lineage>
</organism>
<dbReference type="InterPro" id="IPR005378">
    <property type="entry name" value="Vps35"/>
</dbReference>
<protein>
    <submittedName>
        <fullName evidence="7">Vacuolar protein sorting-associated protein 35B-like isoform X2</fullName>
    </submittedName>
</protein>
<keyword evidence="5" id="KW-0472">Membrane</keyword>
<accession>A0ABM4W011</accession>
<evidence type="ECO:0000256" key="4">
    <source>
        <dbReference type="ARBA" id="ARBA00022927"/>
    </source>
</evidence>
<dbReference type="PANTHER" id="PTHR11099:SF6">
    <property type="entry name" value="VACUOLAR PROTEIN SORTING-ASSOCIATED PROTEIN 35B"/>
    <property type="match status" value="1"/>
</dbReference>
<dbReference type="Proteomes" id="UP001652660">
    <property type="component" value="Chromosome 10c"/>
</dbReference>
<dbReference type="RefSeq" id="XP_071925129.1">
    <property type="nucleotide sequence ID" value="XM_072069028.1"/>
</dbReference>
<reference evidence="7" key="1">
    <citation type="submission" date="2025-08" db="UniProtKB">
        <authorList>
            <consortium name="RefSeq"/>
        </authorList>
    </citation>
    <scope>IDENTIFICATION</scope>
    <source>
        <tissue evidence="7">Leaves</tissue>
    </source>
</reference>
<gene>
    <name evidence="7" type="primary">LOC140004095</name>
</gene>
<dbReference type="Pfam" id="PF03635">
    <property type="entry name" value="Vps35"/>
    <property type="match status" value="1"/>
</dbReference>
<evidence type="ECO:0000256" key="3">
    <source>
        <dbReference type="ARBA" id="ARBA00022448"/>
    </source>
</evidence>
<comment type="subcellular location">
    <subcellularLocation>
        <location evidence="1">Membrane</location>
        <topology evidence="1">Peripheral membrane protein</topology>
    </subcellularLocation>
</comment>
<dbReference type="Gene3D" id="1.25.40.660">
    <property type="entry name" value="Vacuolar protein sorting-associated protein 35, helical subcomplex Vps35-C"/>
    <property type="match status" value="1"/>
</dbReference>
<evidence type="ECO:0000256" key="5">
    <source>
        <dbReference type="ARBA" id="ARBA00023136"/>
    </source>
</evidence>
<comment type="similarity">
    <text evidence="2">Belongs to the VPS35 family.</text>
</comment>
<dbReference type="GeneID" id="140004095"/>
<evidence type="ECO:0000313" key="6">
    <source>
        <dbReference type="Proteomes" id="UP001652660"/>
    </source>
</evidence>
<dbReference type="PANTHER" id="PTHR11099">
    <property type="entry name" value="VACUOLAR SORTING PROTEIN 35"/>
    <property type="match status" value="1"/>
</dbReference>
<evidence type="ECO:0000256" key="2">
    <source>
        <dbReference type="ARBA" id="ARBA00006536"/>
    </source>
</evidence>
<sequence length="532" mass="59099">MDCIIQVFPDEYHLQTLETLLGAFPQLQPAVDIKTVLSQLMDRLSNYAASSAEVLPEFLQVEAFAKLSNAIGKVIEAQVEMPVVGAISLYVSLLTFALRVHSDRLDYVDQVLGACVKKLSGSPKLEDNKATKQVVALLTAPLEKYNDIDTALTLSNYPRVMDHLDAGTNKIMAMVLIQSIMKYNTCVSTAEKVDVLFELIKGLIKDIDGTLADELDEEDFKEEQNSVARLVHMLYNDDPEEMLQIICTVRKHIMAGGPKRLPFTVPPLVFSALKLVRRLQGLDGEVAGEEVPATPRKIFQLLNQIIEALSNVPSPELALRLYLQCAEAANDCDLEPVAYEFFTQAFVLYEEEVADSKAQVTSIHLIIGTLQRMNAFGVENRDTLTHKATGYSAKLLKKPDQCRAVYACSHLFWVDDQDGIKDGERVLLCLKRSLRIANAAQQMANVTRGTGGPVTLFVEILNKYLYFFEKGNPQITSAAIQGLIELIKTEMQSDTATPDPASDAFFACTLRYIEFQKQKGGAMGEKYDSIRI</sequence>